<dbReference type="SUPFAM" id="SSF55347">
    <property type="entry name" value="Glyceraldehyde-3-phosphate dehydrogenase-like, C-terminal domain"/>
    <property type="match status" value="1"/>
</dbReference>
<dbReference type="InParanoid" id="S0ET08"/>
<dbReference type="InterPro" id="IPR036291">
    <property type="entry name" value="NAD(P)-bd_dom_sf"/>
</dbReference>
<dbReference type="GO" id="GO:0000166">
    <property type="term" value="F:nucleotide binding"/>
    <property type="evidence" value="ECO:0007669"/>
    <property type="project" value="InterPro"/>
</dbReference>
<dbReference type="OrthoDB" id="9815825at2"/>
<sequence>MGTPSRVGIGILSFAHGHVNAYAERIRQFDDAQLIACWDSDEARGERQAAHFGIPFSPHLEDVLHRKDIDCVIIASETNRHADLAIAALEAGKAVFLQKPMAITLADCDRIIAAVERTGCWFSMAFQMRCDPQNIRMKQLVEEGAVGRVGTIRRRHCIPVLFDKNFVEGPTRWHIMRETNFGMFFDDAIHALDWLVWMLGKRPVSVIAEIDNVLTNVAPDDTGVAIYRYEDGLFAEVYNSSVTLAGENTTEIYGDRGVIIQNHGDAPSAMIKPPHPIGVKLYQRDKAELGWQDLGLPIPASQGERIAGVARPFIDAFKRGKPLCTAQEGRLSVEMCLAAYKAAETGQRVFFPFSG</sequence>
<dbReference type="InterPro" id="IPR055170">
    <property type="entry name" value="GFO_IDH_MocA-like_dom"/>
</dbReference>
<dbReference type="STRING" id="454171.CP488_00432"/>
<dbReference type="Proteomes" id="UP000014227">
    <property type="component" value="Chromosome I"/>
</dbReference>
<dbReference type="InterPro" id="IPR051450">
    <property type="entry name" value="Gfo/Idh/MocA_Oxidoreductases"/>
</dbReference>
<organism evidence="3 4">
    <name type="scientific">Chthonomonas calidirosea (strain DSM 23976 / ICMP 18418 / T49)</name>
    <dbReference type="NCBI Taxonomy" id="1303518"/>
    <lineage>
        <taxon>Bacteria</taxon>
        <taxon>Bacillati</taxon>
        <taxon>Armatimonadota</taxon>
        <taxon>Chthonomonadia</taxon>
        <taxon>Chthonomonadales</taxon>
        <taxon>Chthonomonadaceae</taxon>
        <taxon>Chthonomonas</taxon>
    </lineage>
</organism>
<dbReference type="PATRIC" id="fig|1303518.3.peg.727"/>
<dbReference type="HOGENOM" id="CLU_023194_1_2_0"/>
<dbReference type="InterPro" id="IPR000683">
    <property type="entry name" value="Gfo/Idh/MocA-like_OxRdtase_N"/>
</dbReference>
<dbReference type="PANTHER" id="PTHR43377:SF1">
    <property type="entry name" value="BILIVERDIN REDUCTASE A"/>
    <property type="match status" value="1"/>
</dbReference>
<dbReference type="Gene3D" id="3.40.50.720">
    <property type="entry name" value="NAD(P)-binding Rossmann-like Domain"/>
    <property type="match status" value="1"/>
</dbReference>
<feature type="domain" description="Gfo/Idh/MocA-like oxidoreductase N-terminal" evidence="1">
    <location>
        <begin position="9"/>
        <end position="125"/>
    </location>
</feature>
<dbReference type="EMBL" id="HF951689">
    <property type="protein sequence ID" value="CCW34546.1"/>
    <property type="molecule type" value="Genomic_DNA"/>
</dbReference>
<name>S0ET08_CHTCT</name>
<proteinExistence type="predicted"/>
<keyword evidence="4" id="KW-1185">Reference proteome</keyword>
<reference evidence="4" key="1">
    <citation type="submission" date="2013-03" db="EMBL/GenBank/DDBJ databases">
        <title>Genome sequence of Chthonomonas calidirosea, the first sequenced genome from the Armatimonadetes phylum (formally candidate division OP10).</title>
        <authorList>
            <person name="Lee K.C.Y."/>
            <person name="Morgan X.C."/>
            <person name="Dunfield P.F."/>
            <person name="Tamas I."/>
            <person name="Houghton K.M."/>
            <person name="Vyssotski M."/>
            <person name="Ryan J.L.J."/>
            <person name="Lagutin K."/>
            <person name="McDonald I.R."/>
            <person name="Stott M.B."/>
        </authorList>
    </citation>
    <scope>NUCLEOTIDE SEQUENCE [LARGE SCALE GENOMIC DNA]</scope>
    <source>
        <strain evidence="4">DSM 23976 / ICMP 18418 / T49</strain>
    </source>
</reference>
<dbReference type="KEGG" id="ccz:CCALI_00721"/>
<gene>
    <name evidence="3" type="ORF">CCALI_00721</name>
</gene>
<dbReference type="Pfam" id="PF22725">
    <property type="entry name" value="GFO_IDH_MocA_C3"/>
    <property type="match status" value="1"/>
</dbReference>
<protein>
    <submittedName>
        <fullName evidence="3">Predicted dehydrogenases and related proteins</fullName>
    </submittedName>
</protein>
<dbReference type="eggNOG" id="COG0673">
    <property type="taxonomic scope" value="Bacteria"/>
</dbReference>
<accession>S0ET08</accession>
<dbReference type="SUPFAM" id="SSF51735">
    <property type="entry name" value="NAD(P)-binding Rossmann-fold domains"/>
    <property type="match status" value="1"/>
</dbReference>
<evidence type="ECO:0000313" key="3">
    <source>
        <dbReference type="EMBL" id="CCW34546.1"/>
    </source>
</evidence>
<evidence type="ECO:0000259" key="2">
    <source>
        <dbReference type="Pfam" id="PF22725"/>
    </source>
</evidence>
<evidence type="ECO:0000259" key="1">
    <source>
        <dbReference type="Pfam" id="PF01408"/>
    </source>
</evidence>
<dbReference type="AlphaFoldDB" id="S0ET08"/>
<dbReference type="Pfam" id="PF01408">
    <property type="entry name" value="GFO_IDH_MocA"/>
    <property type="match status" value="1"/>
</dbReference>
<dbReference type="RefSeq" id="WP_016482108.1">
    <property type="nucleotide sequence ID" value="NC_021487.1"/>
</dbReference>
<feature type="domain" description="GFO/IDH/MocA-like oxidoreductase" evidence="2">
    <location>
        <begin position="136"/>
        <end position="259"/>
    </location>
</feature>
<dbReference type="Gene3D" id="3.30.360.10">
    <property type="entry name" value="Dihydrodipicolinate Reductase, domain 2"/>
    <property type="match status" value="1"/>
</dbReference>
<evidence type="ECO:0000313" key="4">
    <source>
        <dbReference type="Proteomes" id="UP000014227"/>
    </source>
</evidence>
<dbReference type="PANTHER" id="PTHR43377">
    <property type="entry name" value="BILIVERDIN REDUCTASE A"/>
    <property type="match status" value="1"/>
</dbReference>